<dbReference type="PANTHER" id="PTHR30399:SF1">
    <property type="entry name" value="UTP PYROPHOSPHATASE"/>
    <property type="match status" value="1"/>
</dbReference>
<dbReference type="Pfam" id="PF01863">
    <property type="entry name" value="YgjP-like"/>
    <property type="match status" value="1"/>
</dbReference>
<protein>
    <submittedName>
        <fullName evidence="2">SprT family zinc-dependent metalloprotease</fullName>
    </submittedName>
</protein>
<proteinExistence type="predicted"/>
<dbReference type="Gene3D" id="3.30.2010.10">
    <property type="entry name" value="Metalloproteases ('zincins'), catalytic domain"/>
    <property type="match status" value="1"/>
</dbReference>
<name>A0ABN3RUQ5_9ACTN</name>
<sequence>MPDLTERVAENDGPLHVGGLTIYLVPASGRTGVRVTVERDARIVAKVPADADRDALAALIRTRLAWLYAKVNARRAEAAERPRRRFIDGEGFWYLGRSHRLKLTDDLAASPVALKNGRLHLRRDHRDTAARALVSWYVARGRTWLPNRVHPWARRMDVPGAELNVRPLGYRWGSCSHHGTVNIHWATMQLPARLIDYVLVHELAHLYHPHHTPEFWRTVGRAMTDYEGLRVELDEWGAGIWLPEEEGQ</sequence>
<keyword evidence="3" id="KW-1185">Reference proteome</keyword>
<dbReference type="EMBL" id="BAAASJ010000120">
    <property type="protein sequence ID" value="GAA2661362.1"/>
    <property type="molecule type" value="Genomic_DNA"/>
</dbReference>
<dbReference type="InterPro" id="IPR053136">
    <property type="entry name" value="UTP_pyrophosphatase-like"/>
</dbReference>
<feature type="domain" description="YgjP-like metallopeptidase" evidence="1">
    <location>
        <begin position="33"/>
        <end position="234"/>
    </location>
</feature>
<keyword evidence="2" id="KW-0482">Metalloprotease</keyword>
<evidence type="ECO:0000259" key="1">
    <source>
        <dbReference type="Pfam" id="PF01863"/>
    </source>
</evidence>
<comment type="caution">
    <text evidence="2">The sequence shown here is derived from an EMBL/GenBank/DDBJ whole genome shotgun (WGS) entry which is preliminary data.</text>
</comment>
<gene>
    <name evidence="2" type="ORF">GCM10010307_79570</name>
</gene>
<dbReference type="GO" id="GO:0008237">
    <property type="term" value="F:metallopeptidase activity"/>
    <property type="evidence" value="ECO:0007669"/>
    <property type="project" value="UniProtKB-KW"/>
</dbReference>
<dbReference type="Proteomes" id="UP001500151">
    <property type="component" value="Unassembled WGS sequence"/>
</dbReference>
<dbReference type="RefSeq" id="WP_344396317.1">
    <property type="nucleotide sequence ID" value="NZ_BAAASJ010000120.1"/>
</dbReference>
<keyword evidence="2" id="KW-0378">Hydrolase</keyword>
<organism evidence="2 3">
    <name type="scientific">Streptomyces vastus</name>
    <dbReference type="NCBI Taxonomy" id="285451"/>
    <lineage>
        <taxon>Bacteria</taxon>
        <taxon>Bacillati</taxon>
        <taxon>Actinomycetota</taxon>
        <taxon>Actinomycetes</taxon>
        <taxon>Kitasatosporales</taxon>
        <taxon>Streptomycetaceae</taxon>
        <taxon>Streptomyces</taxon>
    </lineage>
</organism>
<evidence type="ECO:0000313" key="3">
    <source>
        <dbReference type="Proteomes" id="UP001500151"/>
    </source>
</evidence>
<reference evidence="2 3" key="1">
    <citation type="journal article" date="2019" name="Int. J. Syst. Evol. Microbiol.">
        <title>The Global Catalogue of Microorganisms (GCM) 10K type strain sequencing project: providing services to taxonomists for standard genome sequencing and annotation.</title>
        <authorList>
            <consortium name="The Broad Institute Genomics Platform"/>
            <consortium name="The Broad Institute Genome Sequencing Center for Infectious Disease"/>
            <person name="Wu L."/>
            <person name="Ma J."/>
        </authorList>
    </citation>
    <scope>NUCLEOTIDE SEQUENCE [LARGE SCALE GENOMIC DNA]</scope>
    <source>
        <strain evidence="2 3">JCM 4524</strain>
    </source>
</reference>
<accession>A0ABN3RUQ5</accession>
<evidence type="ECO:0000313" key="2">
    <source>
        <dbReference type="EMBL" id="GAA2661362.1"/>
    </source>
</evidence>
<keyword evidence="2" id="KW-0645">Protease</keyword>
<dbReference type="CDD" id="cd07344">
    <property type="entry name" value="M48_yhfN_like"/>
    <property type="match status" value="1"/>
</dbReference>
<dbReference type="PANTHER" id="PTHR30399">
    <property type="entry name" value="UNCHARACTERIZED PROTEIN YGJP"/>
    <property type="match status" value="1"/>
</dbReference>
<dbReference type="InterPro" id="IPR002725">
    <property type="entry name" value="YgjP-like_metallopeptidase"/>
</dbReference>